<dbReference type="EMBL" id="JACDQQ010001034">
    <property type="protein sequence ID" value="MBA0085452.1"/>
    <property type="molecule type" value="Genomic_DNA"/>
</dbReference>
<protein>
    <submittedName>
        <fullName evidence="2">Nucleotidyltransferase family protein</fullName>
    </submittedName>
</protein>
<name>A0A7V8NQH5_9BACT</name>
<accession>A0A7V8NQH5</accession>
<feature type="domain" description="MobA-like NTP transferase" evidence="1">
    <location>
        <begin position="4"/>
        <end position="160"/>
    </location>
</feature>
<dbReference type="GO" id="GO:0016779">
    <property type="term" value="F:nucleotidyltransferase activity"/>
    <property type="evidence" value="ECO:0007669"/>
    <property type="project" value="UniProtKB-ARBA"/>
</dbReference>
<comment type="caution">
    <text evidence="2">The sequence shown here is derived from an EMBL/GenBank/DDBJ whole genome shotgun (WGS) entry which is preliminary data.</text>
</comment>
<dbReference type="SUPFAM" id="SSF53448">
    <property type="entry name" value="Nucleotide-diphospho-sugar transferases"/>
    <property type="match status" value="1"/>
</dbReference>
<keyword evidence="3" id="KW-1185">Reference proteome</keyword>
<dbReference type="CDD" id="cd04182">
    <property type="entry name" value="GT_2_like_f"/>
    <property type="match status" value="1"/>
</dbReference>
<organism evidence="2 3">
    <name type="scientific">Candidatus Acidiferrum panamense</name>
    <dbReference type="NCBI Taxonomy" id="2741543"/>
    <lineage>
        <taxon>Bacteria</taxon>
        <taxon>Pseudomonadati</taxon>
        <taxon>Acidobacteriota</taxon>
        <taxon>Terriglobia</taxon>
        <taxon>Candidatus Acidiferrales</taxon>
        <taxon>Candidatus Acidiferrum</taxon>
    </lineage>
</organism>
<evidence type="ECO:0000313" key="3">
    <source>
        <dbReference type="Proteomes" id="UP000567293"/>
    </source>
</evidence>
<proteinExistence type="predicted"/>
<dbReference type="InterPro" id="IPR029044">
    <property type="entry name" value="Nucleotide-diphossugar_trans"/>
</dbReference>
<dbReference type="AlphaFoldDB" id="A0A7V8NQH5"/>
<dbReference type="PANTHER" id="PTHR43777">
    <property type="entry name" value="MOLYBDENUM COFACTOR CYTIDYLYLTRANSFERASE"/>
    <property type="match status" value="1"/>
</dbReference>
<gene>
    <name evidence="2" type="ORF">HRJ53_10685</name>
</gene>
<evidence type="ECO:0000259" key="1">
    <source>
        <dbReference type="Pfam" id="PF12804"/>
    </source>
</evidence>
<reference evidence="2" key="1">
    <citation type="submission" date="2020-06" db="EMBL/GenBank/DDBJ databases">
        <title>Legume-microbial interactions unlock mineral nutrients during tropical forest succession.</title>
        <authorList>
            <person name="Epihov D.Z."/>
        </authorList>
    </citation>
    <scope>NUCLEOTIDE SEQUENCE [LARGE SCALE GENOMIC DNA]</scope>
    <source>
        <strain evidence="2">Pan2503</strain>
    </source>
</reference>
<sequence>MLAAVILSGGASSRMGSPKALLPYQGRPFLEHLLEITIHPEIGVRRVVLGADAESIAKAIPLKANEMIINSQWEKGQLSSIQAAVRKLPAGTDGMLLCLIDHPLISSALVGELIAQFYKSRKPIVLPVYEGRRGHPVIFSASLYPELLRAPLETGARAVVWVHKHGVEEVPTSEQGCVLNLNDPETLNRALDRQS</sequence>
<dbReference type="Gene3D" id="3.90.550.10">
    <property type="entry name" value="Spore Coat Polysaccharide Biosynthesis Protein SpsA, Chain A"/>
    <property type="match status" value="1"/>
</dbReference>
<dbReference type="Pfam" id="PF12804">
    <property type="entry name" value="NTP_transf_3"/>
    <property type="match status" value="1"/>
</dbReference>
<dbReference type="PANTHER" id="PTHR43777:SF1">
    <property type="entry name" value="MOLYBDENUM COFACTOR CYTIDYLYLTRANSFERASE"/>
    <property type="match status" value="1"/>
</dbReference>
<evidence type="ECO:0000313" key="2">
    <source>
        <dbReference type="EMBL" id="MBA0085452.1"/>
    </source>
</evidence>
<dbReference type="InterPro" id="IPR025877">
    <property type="entry name" value="MobA-like_NTP_Trfase"/>
</dbReference>
<dbReference type="Proteomes" id="UP000567293">
    <property type="component" value="Unassembled WGS sequence"/>
</dbReference>